<dbReference type="FunFam" id="1.10.150.20:FF:000030">
    <property type="entry name" value="Flap endonuclease GEN-like 1"/>
    <property type="match status" value="1"/>
</dbReference>
<keyword evidence="6" id="KW-0378">Hydrolase</keyword>
<dbReference type="Gene3D" id="3.40.50.1010">
    <property type="entry name" value="5'-nuclease"/>
    <property type="match status" value="2"/>
</dbReference>
<dbReference type="InterPro" id="IPR029060">
    <property type="entry name" value="PIN-like_dom_sf"/>
</dbReference>
<keyword evidence="5" id="KW-0227">DNA damage</keyword>
<dbReference type="GO" id="GO:0046872">
    <property type="term" value="F:metal ion binding"/>
    <property type="evidence" value="ECO:0007669"/>
    <property type="project" value="UniProtKB-KW"/>
</dbReference>
<evidence type="ECO:0000256" key="1">
    <source>
        <dbReference type="ARBA" id="ARBA00001946"/>
    </source>
</evidence>
<feature type="domain" description="XPG-I" evidence="10">
    <location>
        <begin position="107"/>
        <end position="179"/>
    </location>
</feature>
<dbReference type="GO" id="GO:0017108">
    <property type="term" value="F:5'-flap endonuclease activity"/>
    <property type="evidence" value="ECO:0007669"/>
    <property type="project" value="TreeGrafter"/>
</dbReference>
<name>A0AAD9NQL7_RIDPI</name>
<evidence type="ECO:0000259" key="10">
    <source>
        <dbReference type="SMART" id="SM00484"/>
    </source>
</evidence>
<accession>A0AAD9NQL7</accession>
<evidence type="ECO:0000256" key="8">
    <source>
        <dbReference type="ARBA" id="ARBA00023204"/>
    </source>
</evidence>
<keyword evidence="8" id="KW-0234">DNA repair</keyword>
<evidence type="ECO:0000259" key="11">
    <source>
        <dbReference type="SMART" id="SM00485"/>
    </source>
</evidence>
<dbReference type="AlphaFoldDB" id="A0AAD9NQL7"/>
<evidence type="ECO:0000256" key="7">
    <source>
        <dbReference type="ARBA" id="ARBA00022842"/>
    </source>
</evidence>
<protein>
    <submittedName>
        <fullName evidence="12">Uncharacterized protein</fullName>
    </submittedName>
</protein>
<comment type="similarity">
    <text evidence="9">Belongs to the XPG/RAD2 endonuclease family. GEN subfamily.</text>
</comment>
<evidence type="ECO:0000313" key="13">
    <source>
        <dbReference type="Proteomes" id="UP001209878"/>
    </source>
</evidence>
<comment type="cofactor">
    <cofactor evidence="1">
        <name>Mg(2+)</name>
        <dbReference type="ChEBI" id="CHEBI:18420"/>
    </cofactor>
</comment>
<evidence type="ECO:0000256" key="2">
    <source>
        <dbReference type="ARBA" id="ARBA00022722"/>
    </source>
</evidence>
<proteinExistence type="inferred from homology"/>
<dbReference type="PRINTS" id="PR00853">
    <property type="entry name" value="XPGRADSUPER"/>
</dbReference>
<comment type="caution">
    <text evidence="12">The sequence shown here is derived from an EMBL/GenBank/DDBJ whole genome shotgun (WGS) entry which is preliminary data.</text>
</comment>
<gene>
    <name evidence="12" type="ORF">NP493_505g00018</name>
</gene>
<dbReference type="Gene3D" id="1.10.150.20">
    <property type="entry name" value="5' to 3' exonuclease, C-terminal subdomain"/>
    <property type="match status" value="1"/>
</dbReference>
<evidence type="ECO:0000256" key="4">
    <source>
        <dbReference type="ARBA" id="ARBA00022759"/>
    </source>
</evidence>
<dbReference type="SMART" id="SM00485">
    <property type="entry name" value="XPGN"/>
    <property type="match status" value="1"/>
</dbReference>
<keyword evidence="2" id="KW-0540">Nuclease</keyword>
<evidence type="ECO:0000256" key="3">
    <source>
        <dbReference type="ARBA" id="ARBA00022723"/>
    </source>
</evidence>
<dbReference type="Pfam" id="PF00752">
    <property type="entry name" value="XPG_N"/>
    <property type="match status" value="1"/>
</dbReference>
<dbReference type="SUPFAM" id="SSF88723">
    <property type="entry name" value="PIN domain-like"/>
    <property type="match status" value="1"/>
</dbReference>
<dbReference type="PANTHER" id="PTHR11081">
    <property type="entry name" value="FLAP ENDONUCLEASE FAMILY MEMBER"/>
    <property type="match status" value="1"/>
</dbReference>
<dbReference type="GO" id="GO:0008821">
    <property type="term" value="F:crossover junction DNA endonuclease activity"/>
    <property type="evidence" value="ECO:0007669"/>
    <property type="project" value="UniProtKB-ARBA"/>
</dbReference>
<dbReference type="SUPFAM" id="SSF47807">
    <property type="entry name" value="5' to 3' exonuclease, C-terminal subdomain"/>
    <property type="match status" value="1"/>
</dbReference>
<dbReference type="InterPro" id="IPR008918">
    <property type="entry name" value="HhH2"/>
</dbReference>
<feature type="domain" description="XPG N-terminal" evidence="11">
    <location>
        <begin position="1"/>
        <end position="90"/>
    </location>
</feature>
<keyword evidence="3" id="KW-0479">Metal-binding</keyword>
<evidence type="ECO:0000256" key="6">
    <source>
        <dbReference type="ARBA" id="ARBA00022801"/>
    </source>
</evidence>
<dbReference type="Pfam" id="PF00867">
    <property type="entry name" value="XPG_I"/>
    <property type="match status" value="1"/>
</dbReference>
<dbReference type="GO" id="GO:0000400">
    <property type="term" value="F:four-way junction DNA binding"/>
    <property type="evidence" value="ECO:0007669"/>
    <property type="project" value="UniProtKB-ARBA"/>
</dbReference>
<dbReference type="Proteomes" id="UP001209878">
    <property type="component" value="Unassembled WGS sequence"/>
</dbReference>
<reference evidence="12" key="1">
    <citation type="journal article" date="2023" name="Mol. Biol. Evol.">
        <title>Third-Generation Sequencing Reveals the Adaptive Role of the Epigenome in Three Deep-Sea Polychaetes.</title>
        <authorList>
            <person name="Perez M."/>
            <person name="Aroh O."/>
            <person name="Sun Y."/>
            <person name="Lan Y."/>
            <person name="Juniper S.K."/>
            <person name="Young C.R."/>
            <person name="Angers B."/>
            <person name="Qian P.Y."/>
        </authorList>
    </citation>
    <scope>NUCLEOTIDE SEQUENCE</scope>
    <source>
        <strain evidence="12">R07B-5</strain>
    </source>
</reference>
<dbReference type="InterPro" id="IPR006086">
    <property type="entry name" value="XPG-I_dom"/>
</dbReference>
<keyword evidence="7" id="KW-0460">Magnesium</keyword>
<evidence type="ECO:0000313" key="12">
    <source>
        <dbReference type="EMBL" id="KAK2179167.1"/>
    </source>
</evidence>
<dbReference type="GO" id="GO:0006281">
    <property type="term" value="P:DNA repair"/>
    <property type="evidence" value="ECO:0007669"/>
    <property type="project" value="UniProtKB-KW"/>
</dbReference>
<dbReference type="InterPro" id="IPR036279">
    <property type="entry name" value="5-3_exonuclease_C_sf"/>
</dbReference>
<keyword evidence="4" id="KW-0255">Endonuclease</keyword>
<keyword evidence="13" id="KW-1185">Reference proteome</keyword>
<organism evidence="12 13">
    <name type="scientific">Ridgeia piscesae</name>
    <name type="common">Tubeworm</name>
    <dbReference type="NCBI Taxonomy" id="27915"/>
    <lineage>
        <taxon>Eukaryota</taxon>
        <taxon>Metazoa</taxon>
        <taxon>Spiralia</taxon>
        <taxon>Lophotrochozoa</taxon>
        <taxon>Annelida</taxon>
        <taxon>Polychaeta</taxon>
        <taxon>Sedentaria</taxon>
        <taxon>Canalipalpata</taxon>
        <taxon>Sabellida</taxon>
        <taxon>Siboglinidae</taxon>
        <taxon>Ridgeia</taxon>
    </lineage>
</organism>
<dbReference type="EMBL" id="JAODUO010000508">
    <property type="protein sequence ID" value="KAK2179167.1"/>
    <property type="molecule type" value="Genomic_DNA"/>
</dbReference>
<evidence type="ECO:0000256" key="5">
    <source>
        <dbReference type="ARBA" id="ARBA00022763"/>
    </source>
</evidence>
<dbReference type="SMART" id="SM00484">
    <property type="entry name" value="XPGI"/>
    <property type="match status" value="1"/>
</dbReference>
<evidence type="ECO:0000256" key="9">
    <source>
        <dbReference type="ARBA" id="ARBA00038112"/>
    </source>
</evidence>
<dbReference type="InterPro" id="IPR006085">
    <property type="entry name" value="XPG_DNA_repair_N"/>
</dbReference>
<sequence length="398" mass="44634">MGVHDLWSVLEPAGSECCLKDLKGLKLAVDTSIWLFQGQVAGKHLHLRTMFWRVYGMIRSQIQPVFVTEGPTHPLKGTRGQVNNAMTSQIHEAGIILLEIICCQLLKALGVPVIESAGEGEATCAALNHVGVVDGVITEDSDAFLFGATVVYRHFSCDNRKAGQMKRYTMEDIKGKLKLERRTLVAYALMVGCDFTDGIPGVGKVAAVKLLESLKEEGDILERFHTWKDNKSLQLLEEHRNKKKPDHCRICAHAGTRMSHKSDGCGQCHLQDSCTKANDVTCSCDWHQMNEAFENQRYELDVRTKAKTPSGFPDQRVIDAFLEPSELHKLTDKDTKLQWSRPKLSAIKEVLSWAPVKDVLEMVTAYDMAEIRGNIDAAKDRIQPDWLVFVTIYLMCSY</sequence>
<dbReference type="InterPro" id="IPR006084">
    <property type="entry name" value="XPG/Rad2"/>
</dbReference>
<dbReference type="SMART" id="SM00279">
    <property type="entry name" value="HhH2"/>
    <property type="match status" value="1"/>
</dbReference>
<dbReference type="PANTHER" id="PTHR11081:SF70">
    <property type="entry name" value="FLAP ENDONUCLEASE GEN HOMOLOG 1"/>
    <property type="match status" value="1"/>
</dbReference>